<evidence type="ECO:0000313" key="3">
    <source>
        <dbReference type="EMBL" id="MBU3850586.1"/>
    </source>
</evidence>
<accession>A0A9E2L4L1</accession>
<evidence type="ECO:0000313" key="4">
    <source>
        <dbReference type="Proteomes" id="UP000823914"/>
    </source>
</evidence>
<sequence>MRDKALVLKYENGIATVKPLLSDTCINCNSSTCSHKSSVFVATNPKQLPVKPGSLVKIGASVKSQIVQTIFSVGFPLITALIGYSISTPLAKALNRIPTESTKVAGLFIGLLIAMAIVFFVSQTKGTTLTKPQITSVEDTSSTMNQTLSKDKAGQNTPCPL</sequence>
<dbReference type="EMBL" id="JAHLFV010000197">
    <property type="protein sequence ID" value="MBU3850586.1"/>
    <property type="molecule type" value="Genomic_DNA"/>
</dbReference>
<gene>
    <name evidence="3" type="ORF">IAA16_08475</name>
</gene>
<protein>
    <submittedName>
        <fullName evidence="3">SoxR reducing system RseC family protein</fullName>
    </submittedName>
</protein>
<feature type="transmembrane region" description="Helical" evidence="2">
    <location>
        <begin position="66"/>
        <end position="84"/>
    </location>
</feature>
<evidence type="ECO:0000256" key="2">
    <source>
        <dbReference type="SAM" id="Phobius"/>
    </source>
</evidence>
<keyword evidence="2" id="KW-0472">Membrane</keyword>
<feature type="region of interest" description="Disordered" evidence="1">
    <location>
        <begin position="140"/>
        <end position="161"/>
    </location>
</feature>
<dbReference type="Proteomes" id="UP000823914">
    <property type="component" value="Unassembled WGS sequence"/>
</dbReference>
<keyword evidence="2" id="KW-0812">Transmembrane</keyword>
<dbReference type="Pfam" id="PF04246">
    <property type="entry name" value="RseC_MucC"/>
    <property type="match status" value="1"/>
</dbReference>
<reference evidence="3" key="2">
    <citation type="submission" date="2021-04" db="EMBL/GenBank/DDBJ databases">
        <authorList>
            <person name="Gilroy R."/>
        </authorList>
    </citation>
    <scope>NUCLEOTIDE SEQUENCE</scope>
    <source>
        <strain evidence="3">Gambia15-2214</strain>
    </source>
</reference>
<proteinExistence type="predicted"/>
<dbReference type="AlphaFoldDB" id="A0A9E2L4L1"/>
<reference evidence="3" key="1">
    <citation type="journal article" date="2021" name="PeerJ">
        <title>Extensive microbial diversity within the chicken gut microbiome revealed by metagenomics and culture.</title>
        <authorList>
            <person name="Gilroy R."/>
            <person name="Ravi A."/>
            <person name="Getino M."/>
            <person name="Pursley I."/>
            <person name="Horton D.L."/>
            <person name="Alikhan N.F."/>
            <person name="Baker D."/>
            <person name="Gharbi K."/>
            <person name="Hall N."/>
            <person name="Watson M."/>
            <person name="Adriaenssens E.M."/>
            <person name="Foster-Nyarko E."/>
            <person name="Jarju S."/>
            <person name="Secka A."/>
            <person name="Antonio M."/>
            <person name="Oren A."/>
            <person name="Chaudhuri R.R."/>
            <person name="La Ragione R."/>
            <person name="Hildebrand F."/>
            <person name="Pallen M.J."/>
        </authorList>
    </citation>
    <scope>NUCLEOTIDE SEQUENCE</scope>
    <source>
        <strain evidence="3">Gambia15-2214</strain>
    </source>
</reference>
<feature type="transmembrane region" description="Helical" evidence="2">
    <location>
        <begin position="104"/>
        <end position="121"/>
    </location>
</feature>
<comment type="caution">
    <text evidence="3">The sequence shown here is derived from an EMBL/GenBank/DDBJ whole genome shotgun (WGS) entry which is preliminary data.</text>
</comment>
<evidence type="ECO:0000256" key="1">
    <source>
        <dbReference type="SAM" id="MobiDB-lite"/>
    </source>
</evidence>
<keyword evidence="2" id="KW-1133">Transmembrane helix</keyword>
<organism evidence="3 4">
    <name type="scientific">Candidatus Treponema excrementipullorum</name>
    <dbReference type="NCBI Taxonomy" id="2838768"/>
    <lineage>
        <taxon>Bacteria</taxon>
        <taxon>Pseudomonadati</taxon>
        <taxon>Spirochaetota</taxon>
        <taxon>Spirochaetia</taxon>
        <taxon>Spirochaetales</taxon>
        <taxon>Treponemataceae</taxon>
        <taxon>Treponema</taxon>
    </lineage>
</organism>
<name>A0A9E2L4L1_9SPIR</name>